<feature type="domain" description="C-type lectin" evidence="5">
    <location>
        <begin position="109"/>
        <end position="228"/>
    </location>
</feature>
<evidence type="ECO:0000256" key="2">
    <source>
        <dbReference type="ARBA" id="ARBA00023157"/>
    </source>
</evidence>
<keyword evidence="2" id="KW-1015">Disulfide bond</keyword>
<sequence length="470" mass="51208">MGEAGHPSRNTSSDCLDLRLNASPGPLASFECRYSHSFICEYECGQHTCPRSCNVVYQKKKYTGICRFGNCLPTETKTDKCPNSNCTCCIKVINECLGKPGPRVAFTQVGKEYFKINMTSISWFDAKEACEAEGMMLAEPQDVLGLTKYFKDNNISTHLWLGGQGNNVSMNWLSSGAAVFPTLLNPPVWSTGHPSPNTSADCLDLRLNAAPGPLASFGCRYRHSFICEYECGQHTCPRTCHAEYNKKKYTGICRIGNCLPSEIRTVKCPNSNCSCCITVTKDDCLGKPGPGVAFTKVGKEYFKINMRGLSWFNAKATCEKEGMILAEPQDPLGLTKWFKDNNISTHLWIGGRGNNVTNTMSWVSSGAAVFPTPLNPPVWERRHPIRNTSSDCLDLRLNASPGPLASYECRFVHSFICEYKCNQNRQIKLHGSSGSTSSSDGSLVRSATSTTGGSHDSTGSASGSSSSGGV</sequence>
<protein>
    <recommendedName>
        <fullName evidence="5">C-type lectin domain-containing protein</fullName>
    </recommendedName>
</protein>
<dbReference type="EMBL" id="CAXKWB010011311">
    <property type="protein sequence ID" value="CAL4100797.1"/>
    <property type="molecule type" value="Genomic_DNA"/>
</dbReference>
<evidence type="ECO:0000256" key="1">
    <source>
        <dbReference type="ARBA" id="ARBA00022734"/>
    </source>
</evidence>
<comment type="caution">
    <text evidence="6">The sequence shown here is derived from an EMBL/GenBank/DDBJ whole genome shotgun (WGS) entry which is preliminary data.</text>
</comment>
<evidence type="ECO:0000259" key="5">
    <source>
        <dbReference type="PROSITE" id="PS50041"/>
    </source>
</evidence>
<evidence type="ECO:0000256" key="3">
    <source>
        <dbReference type="ARBA" id="ARBA00023180"/>
    </source>
</evidence>
<keyword evidence="1" id="KW-0430">Lectin</keyword>
<accession>A0AAV2QWR9</accession>
<dbReference type="AlphaFoldDB" id="A0AAV2QWR9"/>
<dbReference type="InterPro" id="IPR016187">
    <property type="entry name" value="CTDL_fold"/>
</dbReference>
<dbReference type="InterPro" id="IPR052309">
    <property type="entry name" value="C-type_Lectin_Domain_Fam1"/>
</dbReference>
<dbReference type="SMART" id="SM00034">
    <property type="entry name" value="CLECT"/>
    <property type="match status" value="2"/>
</dbReference>
<reference evidence="6 7" key="1">
    <citation type="submission" date="2024-05" db="EMBL/GenBank/DDBJ databases">
        <authorList>
            <person name="Wallberg A."/>
        </authorList>
    </citation>
    <scope>NUCLEOTIDE SEQUENCE [LARGE SCALE GENOMIC DNA]</scope>
</reference>
<dbReference type="SUPFAM" id="SSF56436">
    <property type="entry name" value="C-type lectin-like"/>
    <property type="match status" value="2"/>
</dbReference>
<organism evidence="6 7">
    <name type="scientific">Meganyctiphanes norvegica</name>
    <name type="common">Northern krill</name>
    <name type="synonym">Thysanopoda norvegica</name>
    <dbReference type="NCBI Taxonomy" id="48144"/>
    <lineage>
        <taxon>Eukaryota</taxon>
        <taxon>Metazoa</taxon>
        <taxon>Ecdysozoa</taxon>
        <taxon>Arthropoda</taxon>
        <taxon>Crustacea</taxon>
        <taxon>Multicrustacea</taxon>
        <taxon>Malacostraca</taxon>
        <taxon>Eumalacostraca</taxon>
        <taxon>Eucarida</taxon>
        <taxon>Euphausiacea</taxon>
        <taxon>Euphausiidae</taxon>
        <taxon>Meganyctiphanes</taxon>
    </lineage>
</organism>
<feature type="compositionally biased region" description="Low complexity" evidence="4">
    <location>
        <begin position="431"/>
        <end position="470"/>
    </location>
</feature>
<gene>
    <name evidence="6" type="ORF">MNOR_LOCUS16886</name>
</gene>
<keyword evidence="7" id="KW-1185">Reference proteome</keyword>
<name>A0AAV2QWR9_MEGNR</name>
<keyword evidence="3" id="KW-0325">Glycoprotein</keyword>
<feature type="region of interest" description="Disordered" evidence="4">
    <location>
        <begin position="430"/>
        <end position="470"/>
    </location>
</feature>
<evidence type="ECO:0000313" key="7">
    <source>
        <dbReference type="Proteomes" id="UP001497623"/>
    </source>
</evidence>
<dbReference type="PANTHER" id="PTHR46490">
    <property type="entry name" value="C-TYPE LECTIN DOMAIN FAMILY 12 MEMBER A-RELATED"/>
    <property type="match status" value="1"/>
</dbReference>
<dbReference type="CDD" id="cd00037">
    <property type="entry name" value="CLECT"/>
    <property type="match status" value="2"/>
</dbReference>
<dbReference type="PROSITE" id="PS50041">
    <property type="entry name" value="C_TYPE_LECTIN_2"/>
    <property type="match status" value="2"/>
</dbReference>
<dbReference type="Proteomes" id="UP001497623">
    <property type="component" value="Unassembled WGS sequence"/>
</dbReference>
<feature type="domain" description="C-type lectin" evidence="5">
    <location>
        <begin position="297"/>
        <end position="418"/>
    </location>
</feature>
<dbReference type="PANTHER" id="PTHR46490:SF6">
    <property type="entry name" value="ASIALOGLYCOPROTEIN RECEPTOR 1-LIKE-RELATED"/>
    <property type="match status" value="1"/>
</dbReference>
<evidence type="ECO:0000313" key="6">
    <source>
        <dbReference type="EMBL" id="CAL4100797.1"/>
    </source>
</evidence>
<dbReference type="GO" id="GO:0030246">
    <property type="term" value="F:carbohydrate binding"/>
    <property type="evidence" value="ECO:0007669"/>
    <property type="project" value="UniProtKB-KW"/>
</dbReference>
<proteinExistence type="predicted"/>
<evidence type="ECO:0000256" key="4">
    <source>
        <dbReference type="SAM" id="MobiDB-lite"/>
    </source>
</evidence>
<dbReference type="InterPro" id="IPR016186">
    <property type="entry name" value="C-type_lectin-like/link_sf"/>
</dbReference>
<dbReference type="Gene3D" id="3.10.100.10">
    <property type="entry name" value="Mannose-Binding Protein A, subunit A"/>
    <property type="match status" value="2"/>
</dbReference>
<dbReference type="InterPro" id="IPR001304">
    <property type="entry name" value="C-type_lectin-like"/>
</dbReference>